<feature type="compositionally biased region" description="Polar residues" evidence="1">
    <location>
        <begin position="30"/>
        <end position="43"/>
    </location>
</feature>
<name>A0A8R1WNC5_BOMMO</name>
<dbReference type="RefSeq" id="XP_004931374.2">
    <property type="nucleotide sequence ID" value="XM_004931317.4"/>
</dbReference>
<sequence length="719" mass="83664">MECQPSDSKKLFKVSDSKCKRARKKREGQDNANDEISSGSQATMCRVNSAKPSLQELFVAQNSEGRSDVKNVKRELSSPSLAPSPMNEHRSFRSPRRHRRSTRDGISLALKAGMVSTPRSISPNQEGDGGIDSVPRDQDSFIYAFLEEAIKRDKKKQRHRRRHDRHGSCEREASTPREHRRHRHRRDDVPSKERDKPTKDVSPSPGIDQTALFETFAKLCAQMNDKKIFPVPRTQSHKSLQCEVTRRDSYNVDRSHERYKSHDRSRDKIESNRSRCHDIYPDVSRSKGRIDERIIDRCASCYSKDIPKYASKLAVKHSKMENEDRYPGRDSPRSEYERYRQPERDTDYADKRRYFEQKASRSFEVNRNDDRCRRTSRSDNTRRYDEGSDCKRYVGRDGERDRKYDERKYIERSKYCDRKPIESRLSVAEQRSRRNYDRNSVESREDEGRDRYSERERDSGLSVADGETSTASGKSNYLRFVKQEITEQREAMDKMMKLWKELMRCFKGVSQTPGPDKSVHESASNVRESAAAHLRLWRECMRRYETVARDVGDTDARLMEEINKQRSEMAEMASMWQECLQRYRDMSNDFNNLKQKLTTPESPTRLPAPPATCAEGEVNAPAAPYRVPTNYPQFQAAGRGAWAGSAGPGSALRGRASVPPWWWGEPPRSPRRRSSPDSRGSGGSRERRHRHKDKNESRYKEKSKPSGARSEHRHNNRKR</sequence>
<feature type="region of interest" description="Disordered" evidence="1">
    <location>
        <begin position="1"/>
        <end position="43"/>
    </location>
</feature>
<reference evidence="2" key="2">
    <citation type="submission" date="2022-06" db="UniProtKB">
        <authorList>
            <consortium name="EnsemblMetazoa"/>
        </authorList>
    </citation>
    <scope>IDENTIFICATION</scope>
    <source>
        <strain evidence="2">p50T (Dazao)</strain>
    </source>
</reference>
<feature type="compositionally biased region" description="Low complexity" evidence="1">
    <location>
        <begin position="640"/>
        <end position="651"/>
    </location>
</feature>
<keyword evidence="3" id="KW-1185">Reference proteome</keyword>
<feature type="compositionally biased region" description="Basic and acidic residues" evidence="1">
    <location>
        <begin position="693"/>
        <end position="704"/>
    </location>
</feature>
<feature type="compositionally biased region" description="Basic and acidic residues" evidence="1">
    <location>
        <begin position="7"/>
        <end position="19"/>
    </location>
</feature>
<dbReference type="AlphaFoldDB" id="A0A8R1WNC5"/>
<protein>
    <submittedName>
        <fullName evidence="2">Uncharacterized protein</fullName>
    </submittedName>
</protein>
<dbReference type="EnsemblMetazoa" id="XM_004931317.3">
    <property type="protein sequence ID" value="XP_004931374.2"/>
    <property type="gene ID" value="LOC101737552"/>
</dbReference>
<feature type="compositionally biased region" description="Basic residues" evidence="1">
    <location>
        <begin position="92"/>
        <end position="101"/>
    </location>
</feature>
<feature type="compositionally biased region" description="Basic and acidic residues" evidence="1">
    <location>
        <begin position="65"/>
        <end position="76"/>
    </location>
</feature>
<feature type="region of interest" description="Disordered" evidence="1">
    <location>
        <begin position="640"/>
        <end position="719"/>
    </location>
</feature>
<evidence type="ECO:0000313" key="3">
    <source>
        <dbReference type="Proteomes" id="UP000005204"/>
    </source>
</evidence>
<dbReference type="GeneID" id="101737552"/>
<dbReference type="KEGG" id="bmor:101737552"/>
<feature type="region of interest" description="Disordered" evidence="1">
    <location>
        <begin position="429"/>
        <end position="472"/>
    </location>
</feature>
<feature type="region of interest" description="Disordered" evidence="1">
    <location>
        <begin position="365"/>
        <end position="395"/>
    </location>
</feature>
<dbReference type="Proteomes" id="UP000005204">
    <property type="component" value="Unassembled WGS sequence"/>
</dbReference>
<evidence type="ECO:0000256" key="1">
    <source>
        <dbReference type="SAM" id="MobiDB-lite"/>
    </source>
</evidence>
<accession>A0A8R1WNC5</accession>
<feature type="region of interest" description="Disordered" evidence="1">
    <location>
        <begin position="152"/>
        <end position="208"/>
    </location>
</feature>
<feature type="compositionally biased region" description="Basic residues" evidence="1">
    <location>
        <begin position="152"/>
        <end position="165"/>
    </location>
</feature>
<proteinExistence type="predicted"/>
<feature type="region of interest" description="Disordered" evidence="1">
    <location>
        <begin position="56"/>
        <end position="134"/>
    </location>
</feature>
<feature type="compositionally biased region" description="Basic and acidic residues" evidence="1">
    <location>
        <begin position="318"/>
        <end position="351"/>
    </location>
</feature>
<feature type="compositionally biased region" description="Basic and acidic residues" evidence="1">
    <location>
        <begin position="430"/>
        <end position="459"/>
    </location>
</feature>
<feature type="region of interest" description="Disordered" evidence="1">
    <location>
        <begin position="595"/>
        <end position="615"/>
    </location>
</feature>
<feature type="compositionally biased region" description="Basic and acidic residues" evidence="1">
    <location>
        <begin position="186"/>
        <end position="199"/>
    </location>
</feature>
<organism evidence="2 3">
    <name type="scientific">Bombyx mori</name>
    <name type="common">Silk moth</name>
    <dbReference type="NCBI Taxonomy" id="7091"/>
    <lineage>
        <taxon>Eukaryota</taxon>
        <taxon>Metazoa</taxon>
        <taxon>Ecdysozoa</taxon>
        <taxon>Arthropoda</taxon>
        <taxon>Hexapoda</taxon>
        <taxon>Insecta</taxon>
        <taxon>Pterygota</taxon>
        <taxon>Neoptera</taxon>
        <taxon>Endopterygota</taxon>
        <taxon>Lepidoptera</taxon>
        <taxon>Glossata</taxon>
        <taxon>Ditrysia</taxon>
        <taxon>Bombycoidea</taxon>
        <taxon>Bombycidae</taxon>
        <taxon>Bombycinae</taxon>
        <taxon>Bombyx</taxon>
    </lineage>
</organism>
<evidence type="ECO:0000313" key="2">
    <source>
        <dbReference type="EnsemblMetazoa" id="XP_004931374.2"/>
    </source>
</evidence>
<reference evidence="3" key="1">
    <citation type="journal article" date="2008" name="Insect Biochem. Mol. Biol.">
        <title>The genome of a lepidopteran model insect, the silkworm Bombyx mori.</title>
        <authorList>
            <consortium name="International Silkworm Genome Consortium"/>
        </authorList>
    </citation>
    <scope>NUCLEOTIDE SEQUENCE [LARGE SCALE GENOMIC DNA]</scope>
    <source>
        <strain evidence="3">p50T</strain>
    </source>
</reference>
<feature type="region of interest" description="Disordered" evidence="1">
    <location>
        <begin position="315"/>
        <end position="351"/>
    </location>
</feature>
<feature type="compositionally biased region" description="Basic and acidic residues" evidence="1">
    <location>
        <begin position="166"/>
        <end position="177"/>
    </location>
</feature>